<dbReference type="InterPro" id="IPR032675">
    <property type="entry name" value="LRR_dom_sf"/>
</dbReference>
<dbReference type="EMBL" id="JAPFFF010000052">
    <property type="protein sequence ID" value="KAK8839272.1"/>
    <property type="molecule type" value="Genomic_DNA"/>
</dbReference>
<evidence type="ECO:0000313" key="3">
    <source>
        <dbReference type="EMBL" id="KAK8839272.1"/>
    </source>
</evidence>
<reference evidence="3 4" key="1">
    <citation type="submission" date="2024-04" db="EMBL/GenBank/DDBJ databases">
        <title>Tritrichomonas musculus Genome.</title>
        <authorList>
            <person name="Alves-Ferreira E."/>
            <person name="Grigg M."/>
            <person name="Lorenzi H."/>
            <person name="Galac M."/>
        </authorList>
    </citation>
    <scope>NUCLEOTIDE SEQUENCE [LARGE SCALE GENOMIC DNA]</scope>
    <source>
        <strain evidence="3 4">EAF2021</strain>
    </source>
</reference>
<organism evidence="3 4">
    <name type="scientific">Tritrichomonas musculus</name>
    <dbReference type="NCBI Taxonomy" id="1915356"/>
    <lineage>
        <taxon>Eukaryota</taxon>
        <taxon>Metamonada</taxon>
        <taxon>Parabasalia</taxon>
        <taxon>Tritrichomonadida</taxon>
        <taxon>Tritrichomonadidae</taxon>
        <taxon>Tritrichomonas</taxon>
    </lineage>
</organism>
<dbReference type="Proteomes" id="UP001470230">
    <property type="component" value="Unassembled WGS sequence"/>
</dbReference>
<keyword evidence="4" id="KW-1185">Reference proteome</keyword>
<evidence type="ECO:0000256" key="1">
    <source>
        <dbReference type="ARBA" id="ARBA00022614"/>
    </source>
</evidence>
<dbReference type="PANTHER" id="PTHR22708:SF0">
    <property type="entry name" value="LEUCINE-RICH REPEAT-CONTAINING PROTEIN 56"/>
    <property type="match status" value="1"/>
</dbReference>
<sequence>MLTEIVLHPDDKNPQEISFDDLFNYTSGNKMKNVKSFKAKVDTSDMSLSYLGDIFPNLQIIRLDYSTICNLRDLSTPLQNLKVLSLTHCKLTSIEGISTISCNVQELFLSFNLIEDISPLLGFNALQILDLESNLIKSIEDVSLLQCCTSLCNLTLRGTGASENPKYREIMQNIIPQLQILDGIKYCEEKKNHIPSSQLQQMHLHTFTHHKMHIFPDQQKETGSKLPILKTSNPSIVNKKYKKQIKTPKVSQKIKQFKI</sequence>
<gene>
    <name evidence="3" type="ORF">M9Y10_032204</name>
</gene>
<dbReference type="PROSITE" id="PS51450">
    <property type="entry name" value="LRR"/>
    <property type="match status" value="3"/>
</dbReference>
<dbReference type="Gene3D" id="3.80.10.10">
    <property type="entry name" value="Ribonuclease Inhibitor"/>
    <property type="match status" value="2"/>
</dbReference>
<evidence type="ECO:0000256" key="2">
    <source>
        <dbReference type="ARBA" id="ARBA00022737"/>
    </source>
</evidence>
<protein>
    <submittedName>
        <fullName evidence="3">Leucine-rich repeat-containing protein 56</fullName>
    </submittedName>
</protein>
<accession>A0ABR2GZA1</accession>
<name>A0ABR2GZA1_9EUKA</name>
<dbReference type="InterPro" id="IPR001611">
    <property type="entry name" value="Leu-rich_rpt"/>
</dbReference>
<dbReference type="InterPro" id="IPR025875">
    <property type="entry name" value="Leu-rich_rpt_4"/>
</dbReference>
<evidence type="ECO:0000313" key="4">
    <source>
        <dbReference type="Proteomes" id="UP001470230"/>
    </source>
</evidence>
<dbReference type="SMART" id="SM00365">
    <property type="entry name" value="LRR_SD22"/>
    <property type="match status" value="3"/>
</dbReference>
<dbReference type="Pfam" id="PF12799">
    <property type="entry name" value="LRR_4"/>
    <property type="match status" value="1"/>
</dbReference>
<proteinExistence type="predicted"/>
<dbReference type="SUPFAM" id="SSF52058">
    <property type="entry name" value="L domain-like"/>
    <property type="match status" value="1"/>
</dbReference>
<dbReference type="InterPro" id="IPR040091">
    <property type="entry name" value="LRRC56"/>
</dbReference>
<keyword evidence="2" id="KW-0677">Repeat</keyword>
<dbReference type="PANTHER" id="PTHR22708">
    <property type="entry name" value="LEUCINE-RICH REPEAT-CONTAINING PROTEIN 56"/>
    <property type="match status" value="1"/>
</dbReference>
<keyword evidence="1" id="KW-0433">Leucine-rich repeat</keyword>
<comment type="caution">
    <text evidence="3">The sequence shown here is derived from an EMBL/GenBank/DDBJ whole genome shotgun (WGS) entry which is preliminary data.</text>
</comment>